<evidence type="ECO:0000313" key="7">
    <source>
        <dbReference type="EMBL" id="RGN36409.1"/>
    </source>
</evidence>
<dbReference type="InterPro" id="IPR015500">
    <property type="entry name" value="Peptidase_S8_subtilisin-rel"/>
</dbReference>
<comment type="similarity">
    <text evidence="1 5">Belongs to the peptidase S8 family.</text>
</comment>
<dbReference type="PROSITE" id="PS00138">
    <property type="entry name" value="SUBTILASE_SER"/>
    <property type="match status" value="1"/>
</dbReference>
<feature type="active site" description="Charge relay system" evidence="5">
    <location>
        <position position="468"/>
    </location>
</feature>
<feature type="domain" description="Fibronectin type-III" evidence="6">
    <location>
        <begin position="537"/>
        <end position="644"/>
    </location>
</feature>
<dbReference type="InterPro" id="IPR026444">
    <property type="entry name" value="Secre_tail"/>
</dbReference>
<dbReference type="Gene3D" id="3.40.50.200">
    <property type="entry name" value="Peptidase S8/S53 domain"/>
    <property type="match status" value="1"/>
</dbReference>
<dbReference type="PROSITE" id="PS00137">
    <property type="entry name" value="SUBTILASE_HIS"/>
    <property type="match status" value="1"/>
</dbReference>
<feature type="active site" description="Charge relay system" evidence="5">
    <location>
        <position position="276"/>
    </location>
</feature>
<keyword evidence="2 5" id="KW-0645">Protease</keyword>
<evidence type="ECO:0000313" key="8">
    <source>
        <dbReference type="Proteomes" id="UP000260983"/>
    </source>
</evidence>
<dbReference type="PANTHER" id="PTHR43399">
    <property type="entry name" value="SUBTILISIN-RELATED"/>
    <property type="match status" value="1"/>
</dbReference>
<dbReference type="PROSITE" id="PS51257">
    <property type="entry name" value="PROKAR_LIPOPROTEIN"/>
    <property type="match status" value="1"/>
</dbReference>
<accession>A0A3E5BG29</accession>
<feature type="active site" description="Charge relay system" evidence="5">
    <location>
        <position position="220"/>
    </location>
</feature>
<dbReference type="Proteomes" id="UP000260983">
    <property type="component" value="Unassembled WGS sequence"/>
</dbReference>
<reference evidence="7 8" key="1">
    <citation type="submission" date="2018-08" db="EMBL/GenBank/DDBJ databases">
        <title>A genome reference for cultivated species of the human gut microbiota.</title>
        <authorList>
            <person name="Zou Y."/>
            <person name="Xue W."/>
            <person name="Luo G."/>
        </authorList>
    </citation>
    <scope>NUCLEOTIDE SEQUENCE [LARGE SCALE GENOMIC DNA]</scope>
    <source>
        <strain evidence="7 8">OM05-15BH</strain>
    </source>
</reference>
<evidence type="ECO:0000259" key="6">
    <source>
        <dbReference type="PROSITE" id="PS50853"/>
    </source>
</evidence>
<dbReference type="InterPro" id="IPR022398">
    <property type="entry name" value="Peptidase_S8_His-AS"/>
</dbReference>
<dbReference type="Pfam" id="PF00082">
    <property type="entry name" value="Peptidase_S8"/>
    <property type="match status" value="1"/>
</dbReference>
<dbReference type="CDD" id="cd00063">
    <property type="entry name" value="FN3"/>
    <property type="match status" value="1"/>
</dbReference>
<keyword evidence="4 5" id="KW-0720">Serine protease</keyword>
<dbReference type="Pfam" id="PF18962">
    <property type="entry name" value="Por_Secre_tail"/>
    <property type="match status" value="1"/>
</dbReference>
<dbReference type="InterPro" id="IPR003961">
    <property type="entry name" value="FN3_dom"/>
</dbReference>
<proteinExistence type="inferred from homology"/>
<name>A0A3E5BG29_9BACE</name>
<evidence type="ECO:0000256" key="5">
    <source>
        <dbReference type="PROSITE-ProRule" id="PRU01240"/>
    </source>
</evidence>
<gene>
    <name evidence="7" type="ORF">DXB65_08355</name>
</gene>
<dbReference type="PRINTS" id="PR00723">
    <property type="entry name" value="SUBTILISIN"/>
</dbReference>
<keyword evidence="3 5" id="KW-0378">Hydrolase</keyword>
<dbReference type="SUPFAM" id="SSF49265">
    <property type="entry name" value="Fibronectin type III"/>
    <property type="match status" value="1"/>
</dbReference>
<organism evidence="7 8">
    <name type="scientific">Bacteroides oleiciplenus</name>
    <dbReference type="NCBI Taxonomy" id="626931"/>
    <lineage>
        <taxon>Bacteria</taxon>
        <taxon>Pseudomonadati</taxon>
        <taxon>Bacteroidota</taxon>
        <taxon>Bacteroidia</taxon>
        <taxon>Bacteroidales</taxon>
        <taxon>Bacteroidaceae</taxon>
        <taxon>Bacteroides</taxon>
    </lineage>
</organism>
<dbReference type="Gene3D" id="2.60.40.1080">
    <property type="match status" value="1"/>
</dbReference>
<dbReference type="EMBL" id="QSUL01000005">
    <property type="protein sequence ID" value="RGN36409.1"/>
    <property type="molecule type" value="Genomic_DNA"/>
</dbReference>
<dbReference type="Gene3D" id="2.60.40.10">
    <property type="entry name" value="Immunoglobulins"/>
    <property type="match status" value="2"/>
</dbReference>
<comment type="caution">
    <text evidence="7">The sequence shown here is derived from an EMBL/GenBank/DDBJ whole genome shotgun (WGS) entry which is preliminary data.</text>
</comment>
<dbReference type="SMART" id="SM00060">
    <property type="entry name" value="FN3"/>
    <property type="match status" value="2"/>
</dbReference>
<evidence type="ECO:0000256" key="2">
    <source>
        <dbReference type="ARBA" id="ARBA00022670"/>
    </source>
</evidence>
<dbReference type="AlphaFoldDB" id="A0A3E5BG29"/>
<dbReference type="PANTHER" id="PTHR43399:SF4">
    <property type="entry name" value="CELL WALL-ASSOCIATED PROTEASE"/>
    <property type="match status" value="1"/>
</dbReference>
<dbReference type="PROSITE" id="PS51892">
    <property type="entry name" value="SUBTILASE"/>
    <property type="match status" value="1"/>
</dbReference>
<evidence type="ECO:0000256" key="1">
    <source>
        <dbReference type="ARBA" id="ARBA00011073"/>
    </source>
</evidence>
<dbReference type="PROSITE" id="PS50853">
    <property type="entry name" value="FN3"/>
    <property type="match status" value="1"/>
</dbReference>
<dbReference type="InterPro" id="IPR036116">
    <property type="entry name" value="FN3_sf"/>
</dbReference>
<dbReference type="RefSeq" id="WP_117723920.1">
    <property type="nucleotide sequence ID" value="NZ_QSUL01000005.1"/>
</dbReference>
<dbReference type="InterPro" id="IPR051048">
    <property type="entry name" value="Peptidase_S8/S53_subtilisin"/>
</dbReference>
<dbReference type="GO" id="GO:0006508">
    <property type="term" value="P:proteolysis"/>
    <property type="evidence" value="ECO:0007669"/>
    <property type="project" value="UniProtKB-KW"/>
</dbReference>
<dbReference type="GO" id="GO:0004252">
    <property type="term" value="F:serine-type endopeptidase activity"/>
    <property type="evidence" value="ECO:0007669"/>
    <property type="project" value="UniProtKB-UniRule"/>
</dbReference>
<evidence type="ECO:0000256" key="3">
    <source>
        <dbReference type="ARBA" id="ARBA00022801"/>
    </source>
</evidence>
<sequence>MKKHLFYALGFIALLLGGCSQDNFIDLEANSPTSAISKSNKELLGKGIPGIAYIKVQDALRDEIQKISPNDISLNSAPSPMAATLKSIKANHIERLFTPDPRFEKRMHREGLDRWYIVSFDEKQDLKQTLTALASNPQFEIVEEVYAQTIPTTKATFSAFSPIVTRSANEMPFNDPELNKQWHYQNFGVTPRSVEGADINLFEAWKQTTGTPNVIVSIVDGGIDGSHEDLKDNLWINTGEIPGNGIDDDGNGFIDDVYGYNFVSDKGEITLDEAGHGTHVAGTVAARNNNGIGVGGVAGGDGTPNSGARLMSCQIFEGAGGSGQGARATVYGANNGAVISQNSWGYDYPGPGSIPASIREAIDYFIKYAGCDNEGKQLPNSPMKGGVVIYAAGNDDKDYLSYPSAYPPVISVSAMAPNWEKAWYTNRGDWVDIMAPGGDEFFANGMVYSTVPAAIYNGEMYGYMQGTSMACPHVSGIAALIVSKLGGPGFTNEELKNRLLGSLRPENIDVHNPNYVGRLGAGYIDAARTLAENKNQKPENISDLKAESEYTGMTLNWTAVKDEDDGTAIKYQLYFSDKQLTASNYKSLTPFNINAQGYKPGEKITHKISDLKENTTYYAAVIAVDRWGLESDFAASEFKTLKNDPPVIGDVPQNAIRVSGAEVQSFTVKISDPDGHKISYDLKGENRGVSAVRTDDNLKFTIRAVAPTGKYDIELVVTDELGASTSVKIPFEVYVYESPFLSNSIQNMLIGKDEAAREIDLTRHFTYQSGSKVTISASSSDNNIVTATVNASILIIKGNKPGQAFVSVSVSDGNETAQTKFQVSVVASSGDIVYQVYPIPATTVLNVLVNPEIKKAEFTIRSLFGEKVFSKNYTINGTDPVKLNIQKLSAGTYTLVMESNKGTYKKTFVKQ</sequence>
<dbReference type="InterPro" id="IPR036852">
    <property type="entry name" value="Peptidase_S8/S53_dom_sf"/>
</dbReference>
<dbReference type="InterPro" id="IPR013783">
    <property type="entry name" value="Ig-like_fold"/>
</dbReference>
<dbReference type="InterPro" id="IPR000209">
    <property type="entry name" value="Peptidase_S8/S53_dom"/>
</dbReference>
<evidence type="ECO:0000256" key="4">
    <source>
        <dbReference type="ARBA" id="ARBA00022825"/>
    </source>
</evidence>
<dbReference type="InterPro" id="IPR023828">
    <property type="entry name" value="Peptidase_S8_Ser-AS"/>
</dbReference>
<dbReference type="SUPFAM" id="SSF52743">
    <property type="entry name" value="Subtilisin-like"/>
    <property type="match status" value="1"/>
</dbReference>
<dbReference type="NCBIfam" id="TIGR04183">
    <property type="entry name" value="Por_Secre_tail"/>
    <property type="match status" value="1"/>
</dbReference>
<protein>
    <submittedName>
        <fullName evidence="7">T9SS C-terminal target domain-containing protein</fullName>
    </submittedName>
</protein>